<name>A0A1Y5HXL3_OLEAN</name>
<evidence type="ECO:0000313" key="3">
    <source>
        <dbReference type="EMBL" id="OUS40523.1"/>
    </source>
</evidence>
<sequence>MKLINMKLLTTQSLILVGISLSSSCFALKALDDESLSGVQGQAGLTIEQSQLLNIGSLTYTDDGNDLSIEGLRFSSQDNVDEVASRTYVMDVSEDGTLRVQSDIKPTQMHIDGIRINNSAASFGDFTLNYEAVTNFNVKGMAGGGLEGSFTVGISNADMIWKTNGHAMSFDNIGYNASVDNFTFEYDAIDNSKGFIRTGLDIGMDNFDFSFSTGALSLAGVSLGELAGDLALSANAQIFGGGRYGTEGLTVHSQVSILSDPDNYVRFTDDDNDLFMGDFSGAVNLTNLTLDVESDHLAIGFDQMDGSFKAGTILIGDSSKPIGSIELEFLLSDHIDAGNSANNRYNRFQLYPGIRQPIFSDMPDQIKDYAASFYAAQTPTSEGLSLATQWNLTNAELSYIDDNRLVVFSGIKSFGSANTTIDVRDKKIAIGVSDLKGSYSIDGLRVGNKTAPLQGGAELLLSLEVYQAMDFDIDGFTEITAGGASGGGIRIDGDYFFSNSNIGLSIDENGEGIWATGVNYDIHLRDITFDVEGDGLKINRGEQWSTMDIANLRWGNKVSGRSLGRVKLERFEKNSLLAIMPGGAGQVCVGGSLNAAGDGCSGVGRFEDRGEQGMTVSLKAAFANAGTTTDGTATARNRLTWENNRSESSPGQYINDSGTQIIFDNYSTNDGTGTADTNDYGLQANLNIDVFETKVLKKSSGIDANGISGNLGDELIYNTDARDSYTYVASPDTAQKTLRPLGFAVQGNVSFKELNIDAVQLKHPNVVAPQTVFYGVVMQNLDLTTNLTATPIQ</sequence>
<evidence type="ECO:0000256" key="1">
    <source>
        <dbReference type="SAM" id="SignalP"/>
    </source>
</evidence>
<keyword evidence="1" id="KW-0732">Signal</keyword>
<dbReference type="EMBL" id="MABE01000320">
    <property type="protein sequence ID" value="OUS40523.1"/>
    <property type="molecule type" value="Genomic_DNA"/>
</dbReference>
<dbReference type="Proteomes" id="UP000227088">
    <property type="component" value="Unassembled WGS sequence"/>
</dbReference>
<dbReference type="AlphaFoldDB" id="A0A1Y5HXL3"/>
<feature type="chain" id="PRO_5012848128" description="DUF6160 domain-containing protein" evidence="1">
    <location>
        <begin position="30"/>
        <end position="793"/>
    </location>
</feature>
<comment type="caution">
    <text evidence="3">The sequence shown here is derived from an EMBL/GenBank/DDBJ whole genome shotgun (WGS) entry which is preliminary data.</text>
</comment>
<evidence type="ECO:0000313" key="4">
    <source>
        <dbReference type="Proteomes" id="UP000227088"/>
    </source>
</evidence>
<feature type="domain" description="DUF6160" evidence="2">
    <location>
        <begin position="6"/>
        <end position="87"/>
    </location>
</feature>
<dbReference type="InterPro" id="IPR046158">
    <property type="entry name" value="DUF6160"/>
</dbReference>
<organism evidence="3 4">
    <name type="scientific">Oleispira antarctica</name>
    <dbReference type="NCBI Taxonomy" id="188908"/>
    <lineage>
        <taxon>Bacteria</taxon>
        <taxon>Pseudomonadati</taxon>
        <taxon>Pseudomonadota</taxon>
        <taxon>Gammaproteobacteria</taxon>
        <taxon>Oceanospirillales</taxon>
        <taxon>Oceanospirillaceae</taxon>
        <taxon>Oleispira</taxon>
    </lineage>
</organism>
<reference evidence="4" key="1">
    <citation type="journal article" date="2017" name="Proc. Natl. Acad. Sci. U.S.A.">
        <title>Simulation of Deepwater Horizon oil plume reveals substrate specialization within a complex community of hydrocarbon degraders.</title>
        <authorList>
            <person name="Hu P."/>
            <person name="Dubinsky E.A."/>
            <person name="Probst A.J."/>
            <person name="Wang J."/>
            <person name="Sieber C.M.K."/>
            <person name="Tom L.M."/>
            <person name="Gardinali P."/>
            <person name="Banfield J.F."/>
            <person name="Atlas R.M."/>
            <person name="Andersen G.L."/>
        </authorList>
    </citation>
    <scope>NUCLEOTIDE SEQUENCE [LARGE SCALE GENOMIC DNA]</scope>
</reference>
<dbReference type="PROSITE" id="PS51257">
    <property type="entry name" value="PROKAR_LIPOPROTEIN"/>
    <property type="match status" value="1"/>
</dbReference>
<accession>A0A1Y5HXL3</accession>
<proteinExistence type="predicted"/>
<protein>
    <recommendedName>
        <fullName evidence="2">DUF6160 domain-containing protein</fullName>
    </recommendedName>
</protein>
<dbReference type="Pfam" id="PF19657">
    <property type="entry name" value="DUF6160"/>
    <property type="match status" value="1"/>
</dbReference>
<gene>
    <name evidence="3" type="ORF">A9R00_05580</name>
</gene>
<feature type="signal peptide" evidence="1">
    <location>
        <begin position="1"/>
        <end position="29"/>
    </location>
</feature>
<evidence type="ECO:0000259" key="2">
    <source>
        <dbReference type="Pfam" id="PF19657"/>
    </source>
</evidence>